<dbReference type="Proteomes" id="UP001361239">
    <property type="component" value="Unassembled WGS sequence"/>
</dbReference>
<dbReference type="EMBL" id="JBBHJZ010000001">
    <property type="protein sequence ID" value="MEJ5975127.1"/>
    <property type="molecule type" value="Genomic_DNA"/>
</dbReference>
<feature type="transmembrane region" description="Helical" evidence="1">
    <location>
        <begin position="20"/>
        <end position="45"/>
    </location>
</feature>
<name>A0ABU8RQP5_9SPHN</name>
<keyword evidence="1" id="KW-0812">Transmembrane</keyword>
<reference evidence="2 3" key="1">
    <citation type="submission" date="2024-03" db="EMBL/GenBank/DDBJ databases">
        <authorList>
            <person name="Jo J.-H."/>
        </authorList>
    </citation>
    <scope>NUCLEOTIDE SEQUENCE [LARGE SCALE GENOMIC DNA]</scope>
    <source>
        <strain evidence="2 3">PS1R-30</strain>
    </source>
</reference>
<evidence type="ECO:0000256" key="1">
    <source>
        <dbReference type="SAM" id="Phobius"/>
    </source>
</evidence>
<dbReference type="RefSeq" id="WP_339585096.1">
    <property type="nucleotide sequence ID" value="NZ_JBBHJZ010000001.1"/>
</dbReference>
<keyword evidence="1" id="KW-0472">Membrane</keyword>
<comment type="caution">
    <text evidence="2">The sequence shown here is derived from an EMBL/GenBank/DDBJ whole genome shotgun (WGS) entry which is preliminary data.</text>
</comment>
<accession>A0ABU8RQP5</accession>
<evidence type="ECO:0000313" key="3">
    <source>
        <dbReference type="Proteomes" id="UP001361239"/>
    </source>
</evidence>
<gene>
    <name evidence="2" type="ORF">WG901_00640</name>
</gene>
<organism evidence="2 3">
    <name type="scientific">Novosphingobium anseongense</name>
    <dbReference type="NCBI Taxonomy" id="3133436"/>
    <lineage>
        <taxon>Bacteria</taxon>
        <taxon>Pseudomonadati</taxon>
        <taxon>Pseudomonadota</taxon>
        <taxon>Alphaproteobacteria</taxon>
        <taxon>Sphingomonadales</taxon>
        <taxon>Sphingomonadaceae</taxon>
        <taxon>Novosphingobium</taxon>
    </lineage>
</organism>
<proteinExistence type="predicted"/>
<keyword evidence="3" id="KW-1185">Reference proteome</keyword>
<protein>
    <submittedName>
        <fullName evidence="2">Uncharacterized protein</fullName>
    </submittedName>
</protein>
<evidence type="ECO:0000313" key="2">
    <source>
        <dbReference type="EMBL" id="MEJ5975127.1"/>
    </source>
</evidence>
<sequence>MQAIISVLSQLAWGVTVGGLTAAATVAGQAVLVGGGVAGCGYYVWRRHKNRVKPSDPS</sequence>
<keyword evidence="1" id="KW-1133">Transmembrane helix</keyword>